<proteinExistence type="predicted"/>
<dbReference type="AlphaFoldDB" id="A0A6J4TNL7"/>
<gene>
    <name evidence="1" type="ORF">AVDCRST_MAG96-3368</name>
</gene>
<reference evidence="1" key="1">
    <citation type="submission" date="2020-02" db="EMBL/GenBank/DDBJ databases">
        <authorList>
            <person name="Meier V. D."/>
        </authorList>
    </citation>
    <scope>NUCLEOTIDE SEQUENCE</scope>
    <source>
        <strain evidence="1">AVDCRST_MAG96</strain>
    </source>
</reference>
<protein>
    <submittedName>
        <fullName evidence="1">Uncharacterized protein</fullName>
    </submittedName>
</protein>
<sequence>MLGFTGAGLYATCSVGSPVLGSELSLTGRVIPQEEGSRVCTATLEHSILSEIVTELSLDARLFEQGIGVIQYL</sequence>
<accession>A0A6J4TNL7</accession>
<evidence type="ECO:0000313" key="1">
    <source>
        <dbReference type="EMBL" id="CAA9528129.1"/>
    </source>
</evidence>
<name>A0A6J4TNL7_9BACT</name>
<dbReference type="EMBL" id="CADCVN010001318">
    <property type="protein sequence ID" value="CAA9528129.1"/>
    <property type="molecule type" value="Genomic_DNA"/>
</dbReference>
<organism evidence="1">
    <name type="scientific">uncultured Segetibacter sp</name>
    <dbReference type="NCBI Taxonomy" id="481133"/>
    <lineage>
        <taxon>Bacteria</taxon>
        <taxon>Pseudomonadati</taxon>
        <taxon>Bacteroidota</taxon>
        <taxon>Chitinophagia</taxon>
        <taxon>Chitinophagales</taxon>
        <taxon>Chitinophagaceae</taxon>
        <taxon>Segetibacter</taxon>
        <taxon>environmental samples</taxon>
    </lineage>
</organism>